<feature type="chain" id="PRO_5012244650" description="CBM6 domain-containing protein" evidence="2">
    <location>
        <begin position="27"/>
        <end position="469"/>
    </location>
</feature>
<reference evidence="5 6" key="2">
    <citation type="submission" date="2017-07" db="EMBL/GenBank/DDBJ databases">
        <title>Candidatus Dactylopiibacterium carminicum, a nitrogen-fixing symbiont of the cochineal insect Dactylopius coccus and Dactylopius opuntiae (Hemiptera: Coccoidea: Dactylopiidae).</title>
        <authorList>
            <person name="Vera A."/>
        </authorList>
    </citation>
    <scope>NUCLEOTIDE SEQUENCE [LARGE SCALE GENOMIC DNA]</scope>
    <source>
        <strain evidence="5 6">NFDCM</strain>
    </source>
</reference>
<dbReference type="Proteomes" id="UP000216107">
    <property type="component" value="Unassembled WGS sequence"/>
</dbReference>
<name>A0A272ESD1_9RHOO</name>
<dbReference type="Proteomes" id="UP000623509">
    <property type="component" value="Unassembled WGS sequence"/>
</dbReference>
<dbReference type="OrthoDB" id="9773411at2"/>
<dbReference type="EMBL" id="NMRN01000025">
    <property type="protein sequence ID" value="PAS92987.1"/>
    <property type="molecule type" value="Genomic_DNA"/>
</dbReference>
<gene>
    <name evidence="4" type="ORF">BGI27_00800</name>
    <name evidence="5" type="ORF">CGU29_09385</name>
</gene>
<dbReference type="Pfam" id="PF08787">
    <property type="entry name" value="Alginate_lyase2"/>
    <property type="match status" value="1"/>
</dbReference>
<evidence type="ECO:0000313" key="6">
    <source>
        <dbReference type="Proteomes" id="UP000216107"/>
    </source>
</evidence>
<dbReference type="Gene3D" id="2.60.120.260">
    <property type="entry name" value="Galactose-binding domain-like"/>
    <property type="match status" value="1"/>
</dbReference>
<dbReference type="SUPFAM" id="SSF49899">
    <property type="entry name" value="Concanavalin A-like lectins/glucanases"/>
    <property type="match status" value="1"/>
</dbReference>
<dbReference type="SUPFAM" id="SSF49785">
    <property type="entry name" value="Galactose-binding domain-like"/>
    <property type="match status" value="1"/>
</dbReference>
<proteinExistence type="predicted"/>
<reference evidence="4 7" key="1">
    <citation type="submission" date="2016-08" db="EMBL/GenBank/DDBJ databases">
        <title>Candidatus Dactylopiibacterium carminicum genome sequence.</title>
        <authorList>
            <person name="Ramirez-Puebla S.T."/>
            <person name="Ormeno-Orrillo E."/>
            <person name="Vera-Ponce De Leon A."/>
            <person name="Luis L."/>
            <person name="Sanchez-Flores A."/>
            <person name="Monica R."/>
            <person name="Martinez-Romero E."/>
        </authorList>
    </citation>
    <scope>NUCLEOTIDE SEQUENCE [LARGE SCALE GENOMIC DNA]</scope>
    <source>
        <strain evidence="4">END1</strain>
    </source>
</reference>
<feature type="region of interest" description="Disordered" evidence="1">
    <location>
        <begin position="191"/>
        <end position="211"/>
    </location>
</feature>
<evidence type="ECO:0000313" key="7">
    <source>
        <dbReference type="Proteomes" id="UP000623509"/>
    </source>
</evidence>
<dbReference type="InterPro" id="IPR008979">
    <property type="entry name" value="Galactose-bd-like_sf"/>
</dbReference>
<sequence>MKKPILSGALSALLLVACATPPADRAAPLSRVIVEAESFTAQSGGQLVRRTGRPGTSGNVSISAWDHRDHVVEWQAEVPRDGKYAVVLRYAGGRSWAVYRDLQIEGAQLPPAFSRIAWTPTGGFGTEAGQWRDLVVSDAQGRPVWVTLKAGSVSLRMRNLGGDGADGSGNLDLIALIPECAEFTPPLAPAQQPVMSRAAPKTQPPQADGQRAHATLNPGDLAALEHLRDWKLTLPVQGAGKAWAEEVQQPALGKLSRQPWFFVDEAGTGVVFRANAGGARTSNNTRFARSELLQMDTAYDGDRQIRYERRGWDLADGVARRMFIDQTITAVPLQKPQVVVGQIHNARDDVLMLKFEGDSPGRRSVRGALQVRLNNAKDVYVIDPAYVLGTRFTVEIIAHAGRISVLYNGQVTAVKEAPVRIETRDCYWKAGMYVQSSSRNTSAYNNGFADEDPAEYGEVVVHALRLSRP</sequence>
<dbReference type="EMBL" id="MDUX01000002">
    <property type="protein sequence ID" value="KAF7600685.1"/>
    <property type="molecule type" value="Genomic_DNA"/>
</dbReference>
<dbReference type="GO" id="GO:0030246">
    <property type="term" value="F:carbohydrate binding"/>
    <property type="evidence" value="ECO:0007669"/>
    <property type="project" value="InterPro"/>
</dbReference>
<evidence type="ECO:0000256" key="2">
    <source>
        <dbReference type="SAM" id="SignalP"/>
    </source>
</evidence>
<keyword evidence="2" id="KW-0732">Signal</keyword>
<dbReference type="PROSITE" id="PS51257">
    <property type="entry name" value="PROKAR_LIPOPROTEIN"/>
    <property type="match status" value="1"/>
</dbReference>
<organism evidence="5 6">
    <name type="scientific">Candidatus Dactylopiibacterium carminicum</name>
    <dbReference type="NCBI Taxonomy" id="857335"/>
    <lineage>
        <taxon>Bacteria</taxon>
        <taxon>Pseudomonadati</taxon>
        <taxon>Pseudomonadota</taxon>
        <taxon>Betaproteobacteria</taxon>
        <taxon>Rhodocyclales</taxon>
        <taxon>Rhodocyclaceae</taxon>
        <taxon>Candidatus Dactylopiibacterium</taxon>
    </lineage>
</organism>
<dbReference type="InterPro" id="IPR005084">
    <property type="entry name" value="CBM6"/>
</dbReference>
<protein>
    <recommendedName>
        <fullName evidence="3">CBM6 domain-containing protein</fullName>
    </recommendedName>
</protein>
<keyword evidence="7" id="KW-1185">Reference proteome</keyword>
<dbReference type="AlphaFoldDB" id="A0A272ESD1"/>
<accession>A0A272ESD1</accession>
<evidence type="ECO:0000256" key="1">
    <source>
        <dbReference type="SAM" id="MobiDB-lite"/>
    </source>
</evidence>
<evidence type="ECO:0000313" key="4">
    <source>
        <dbReference type="EMBL" id="KAF7600685.1"/>
    </source>
</evidence>
<dbReference type="InterPro" id="IPR014895">
    <property type="entry name" value="Alginate_lyase_2"/>
</dbReference>
<dbReference type="InterPro" id="IPR013320">
    <property type="entry name" value="ConA-like_dom_sf"/>
</dbReference>
<comment type="caution">
    <text evidence="5">The sequence shown here is derived from an EMBL/GenBank/DDBJ whole genome shotgun (WGS) entry which is preliminary data.</text>
</comment>
<evidence type="ECO:0000313" key="5">
    <source>
        <dbReference type="EMBL" id="PAS92987.1"/>
    </source>
</evidence>
<evidence type="ECO:0000259" key="3">
    <source>
        <dbReference type="PROSITE" id="PS51175"/>
    </source>
</evidence>
<feature type="signal peptide" evidence="2">
    <location>
        <begin position="1"/>
        <end position="26"/>
    </location>
</feature>
<dbReference type="Gene3D" id="2.60.120.200">
    <property type="match status" value="1"/>
</dbReference>
<dbReference type="PROSITE" id="PS51175">
    <property type="entry name" value="CBM6"/>
    <property type="match status" value="1"/>
</dbReference>
<dbReference type="RefSeq" id="WP_095523033.1">
    <property type="nucleotide sequence ID" value="NZ_MDUX01000002.1"/>
</dbReference>
<feature type="domain" description="CBM6" evidence="3">
    <location>
        <begin position="32"/>
        <end position="177"/>
    </location>
</feature>